<dbReference type="InterPro" id="IPR041164">
    <property type="entry name" value="LDcluster4"/>
</dbReference>
<evidence type="ECO:0000313" key="1">
    <source>
        <dbReference type="EMBL" id="HIU62836.1"/>
    </source>
</evidence>
<reference evidence="1" key="1">
    <citation type="submission" date="2020-10" db="EMBL/GenBank/DDBJ databases">
        <authorList>
            <person name="Gilroy R."/>
        </authorList>
    </citation>
    <scope>NUCLEOTIDE SEQUENCE</scope>
    <source>
        <strain evidence="1">9366</strain>
    </source>
</reference>
<dbReference type="Pfam" id="PF18306">
    <property type="entry name" value="LDcluster4"/>
    <property type="match status" value="1"/>
</dbReference>
<dbReference type="Gene3D" id="3.40.50.450">
    <property type="match status" value="1"/>
</dbReference>
<dbReference type="EMBL" id="DVNJ01000019">
    <property type="protein sequence ID" value="HIU62836.1"/>
    <property type="molecule type" value="Genomic_DNA"/>
</dbReference>
<organism evidence="1 2">
    <name type="scientific">Candidatus Caccalectryoclostridium excrementigallinarum</name>
    <dbReference type="NCBI Taxonomy" id="2840710"/>
    <lineage>
        <taxon>Bacteria</taxon>
        <taxon>Bacillati</taxon>
        <taxon>Bacillota</taxon>
        <taxon>Clostridia</taxon>
        <taxon>Christensenellales</taxon>
        <taxon>Christensenellaceae</taxon>
        <taxon>Christensenellaceae incertae sedis</taxon>
        <taxon>Candidatus Caccalectryoclostridium</taxon>
    </lineage>
</organism>
<dbReference type="InterPro" id="IPR052341">
    <property type="entry name" value="LOG_family_nucleotidases"/>
</dbReference>
<dbReference type="PANTHER" id="PTHR43393:SF3">
    <property type="entry name" value="LYSINE DECARBOXYLASE-LIKE PROTEIN"/>
    <property type="match status" value="1"/>
</dbReference>
<protein>
    <submittedName>
        <fullName evidence="1">Acyl-CoA synthetase</fullName>
    </submittedName>
</protein>
<dbReference type="GO" id="GO:0005829">
    <property type="term" value="C:cytosol"/>
    <property type="evidence" value="ECO:0007669"/>
    <property type="project" value="TreeGrafter"/>
</dbReference>
<dbReference type="AlphaFoldDB" id="A0A9D1MMF5"/>
<dbReference type="Proteomes" id="UP000824145">
    <property type="component" value="Unassembled WGS sequence"/>
</dbReference>
<proteinExistence type="predicted"/>
<name>A0A9D1MMF5_9FIRM</name>
<evidence type="ECO:0000313" key="2">
    <source>
        <dbReference type="Proteomes" id="UP000824145"/>
    </source>
</evidence>
<dbReference type="PANTHER" id="PTHR43393">
    <property type="entry name" value="CYTOKININ RIBOSIDE 5'-MONOPHOSPHATE PHOSPHORIBOHYDROLASE"/>
    <property type="match status" value="1"/>
</dbReference>
<dbReference type="SUPFAM" id="SSF102405">
    <property type="entry name" value="MCP/YpsA-like"/>
    <property type="match status" value="1"/>
</dbReference>
<gene>
    <name evidence="1" type="ORF">IAB07_03600</name>
</gene>
<reference evidence="1" key="2">
    <citation type="journal article" date="2021" name="PeerJ">
        <title>Extensive microbial diversity within the chicken gut microbiome revealed by metagenomics and culture.</title>
        <authorList>
            <person name="Gilroy R."/>
            <person name="Ravi A."/>
            <person name="Getino M."/>
            <person name="Pursley I."/>
            <person name="Horton D.L."/>
            <person name="Alikhan N.F."/>
            <person name="Baker D."/>
            <person name="Gharbi K."/>
            <person name="Hall N."/>
            <person name="Watson M."/>
            <person name="Adriaenssens E.M."/>
            <person name="Foster-Nyarko E."/>
            <person name="Jarju S."/>
            <person name="Secka A."/>
            <person name="Antonio M."/>
            <person name="Oren A."/>
            <person name="Chaudhuri R.R."/>
            <person name="La Ragione R."/>
            <person name="Hildebrand F."/>
            <person name="Pallen M.J."/>
        </authorList>
    </citation>
    <scope>NUCLEOTIDE SEQUENCE</scope>
    <source>
        <strain evidence="1">9366</strain>
    </source>
</reference>
<comment type="caution">
    <text evidence="1">The sequence shown here is derived from an EMBL/GenBank/DDBJ whole genome shotgun (WGS) entry which is preliminary data.</text>
</comment>
<accession>A0A9D1MMF5</accession>
<sequence>MFMRKIVAVIGDAKIEKPSLKYDVAFQTGKLLVDNGFRVQSGGHSGVMEAAFAGAHSSEKYREGDTIAILPGWKADNGNPWGDICIPTGLDLYRNAIVAGASAVIAVGGGAGTLSEIAFAWTYRRLLIAYDCVDGWSAKVAGTKLDNKFRYSFDDEIFAASTPEQAIKILTEKLPLYTAEYTGIRFGE</sequence>